<dbReference type="GeneID" id="76608984"/>
<dbReference type="Proteomes" id="UP000076077">
    <property type="component" value="Chromosome"/>
</dbReference>
<dbReference type="OrthoDB" id="5724398at2"/>
<proteinExistence type="predicted"/>
<reference evidence="2" key="3">
    <citation type="submission" date="2022-11" db="EMBL/GenBank/DDBJ databases">
        <title>Chitin-degrading and fungicidal potential of chitinolytic bacterial strains from marine environment of the Pacific Ocean regions.</title>
        <authorList>
            <person name="Pentekhina I."/>
            <person name="Nedashkovskaya O."/>
            <person name="Seitkalieva A."/>
            <person name="Podvolotskaya A."/>
            <person name="Tekutyeva L."/>
            <person name="Balabanova L."/>
        </authorList>
    </citation>
    <scope>NUCLEOTIDE SEQUENCE</scope>
    <source>
        <strain evidence="2">KMM 6838</strain>
    </source>
</reference>
<dbReference type="AlphaFoldDB" id="A0A143HPH2"/>
<name>A0A143HPH2_MICTH</name>
<reference evidence="1" key="1">
    <citation type="submission" date="2016-03" db="EMBL/GenBank/DDBJ databases">
        <authorList>
            <person name="Ploux O."/>
        </authorList>
    </citation>
    <scope>NUCLEOTIDE SEQUENCE [LARGE SCALE GENOMIC DNA]</scope>
    <source>
        <strain evidence="1">DAU221</strain>
    </source>
</reference>
<dbReference type="EMBL" id="CP014864">
    <property type="protein sequence ID" value="AMX03397.1"/>
    <property type="molecule type" value="Genomic_DNA"/>
</dbReference>
<reference evidence="3" key="2">
    <citation type="submission" date="2016-03" db="EMBL/GenBank/DDBJ databases">
        <authorList>
            <person name="Lee Y.-S."/>
            <person name="Choi Y.-L."/>
        </authorList>
    </citation>
    <scope>NUCLEOTIDE SEQUENCE [LARGE SCALE GENOMIC DNA]</scope>
    <source>
        <strain evidence="3">DAU221</strain>
    </source>
</reference>
<keyword evidence="3" id="KW-1185">Reference proteome</keyword>
<dbReference type="Proteomes" id="UP001209730">
    <property type="component" value="Unassembled WGS sequence"/>
</dbReference>
<protein>
    <submittedName>
        <fullName evidence="1">Uncharacterized protein</fullName>
    </submittedName>
</protein>
<sequence length="387" mass="42076">MSTTQNLPLIAGQRAGKPIRCITKLEPVFQRLQQAARRNHYWATIAVKELNALTTGVLGKNNVYVRPGKSRTKNSNELYYVFLPGLKATVVRWPDDQFCITELNLDDNYFRATEWSDDATRMGLYRAREDRDRNAWNVELVPNGKIHKQPGRLIAVADARYKQASDAAADAVPRAVELLGVGAAHVSANGADLHFTPGQKALGGLVCYNPLAVDKARKSAVLLAKAMADARDIEDVTWIADSGGSAVLTQAMQILADKGITLEKHGVYLYKPRTSPARALRLAHQLKLRLNQRFADTGYSVHGALSQYSVAGLRLKNNKDPYNKGYHAKAWLNGAQKVAAPAGILAAAIGGQAGMAMAAIATAITGAGVLQDLAKGATERFGYKFRR</sequence>
<gene>
    <name evidence="1" type="ORF">A3224_13125</name>
    <name evidence="2" type="ORF">OQJ68_13195</name>
</gene>
<dbReference type="RefSeq" id="WP_067155513.1">
    <property type="nucleotide sequence ID" value="NZ_CP014864.1"/>
</dbReference>
<dbReference type="KEGG" id="mthd:A3224_13125"/>
<evidence type="ECO:0000313" key="3">
    <source>
        <dbReference type="Proteomes" id="UP000076077"/>
    </source>
</evidence>
<accession>A0A143HPH2</accession>
<organism evidence="1 3">
    <name type="scientific">Microbulbifer thermotolerans</name>
    <dbReference type="NCBI Taxonomy" id="252514"/>
    <lineage>
        <taxon>Bacteria</taxon>
        <taxon>Pseudomonadati</taxon>
        <taxon>Pseudomonadota</taxon>
        <taxon>Gammaproteobacteria</taxon>
        <taxon>Cellvibrionales</taxon>
        <taxon>Microbulbiferaceae</taxon>
        <taxon>Microbulbifer</taxon>
    </lineage>
</organism>
<dbReference type="EMBL" id="JAPHQB010000023">
    <property type="protein sequence ID" value="MCX2802744.1"/>
    <property type="molecule type" value="Genomic_DNA"/>
</dbReference>
<evidence type="ECO:0000313" key="1">
    <source>
        <dbReference type="EMBL" id="AMX03397.1"/>
    </source>
</evidence>
<evidence type="ECO:0000313" key="2">
    <source>
        <dbReference type="EMBL" id="MCX2802744.1"/>
    </source>
</evidence>